<dbReference type="InterPro" id="IPR050684">
    <property type="entry name" value="HTH-Siroheme_Decarb"/>
</dbReference>
<dbReference type="InterPro" id="IPR040523">
    <property type="entry name" value="AsnC_trans_reg2"/>
</dbReference>
<feature type="domain" description="Siroheme decarboxylase AsnC-like ligand binding" evidence="8">
    <location>
        <begin position="80"/>
        <end position="166"/>
    </location>
</feature>
<protein>
    <recommendedName>
        <fullName evidence="5">siroheme decarboxylase</fullName>
        <ecNumber evidence="5">4.1.1.111</ecNumber>
    </recommendedName>
</protein>
<comment type="function">
    <text evidence="6">Involved in heme d1 biosynthesis. Catalyzes the decarboxylation of siroheme into didecarboxysiroheme.</text>
</comment>
<evidence type="ECO:0000259" key="9">
    <source>
        <dbReference type="Pfam" id="PF22451"/>
    </source>
</evidence>
<accession>A0AAU7KGV2</accession>
<evidence type="ECO:0000259" key="8">
    <source>
        <dbReference type="Pfam" id="PF17805"/>
    </source>
</evidence>
<evidence type="ECO:0000256" key="5">
    <source>
        <dbReference type="ARBA" id="ARBA00023471"/>
    </source>
</evidence>
<evidence type="ECO:0000256" key="4">
    <source>
        <dbReference type="ARBA" id="ARBA00023465"/>
    </source>
</evidence>
<evidence type="ECO:0000256" key="1">
    <source>
        <dbReference type="ARBA" id="ARBA00023239"/>
    </source>
</evidence>
<keyword evidence="1" id="KW-0456">Lyase</keyword>
<dbReference type="Pfam" id="PF22451">
    <property type="entry name" value="NirdL-like_HTH"/>
    <property type="match status" value="1"/>
</dbReference>
<comment type="pathway">
    <text evidence="2">Porphyrin-containing compound metabolism.</text>
</comment>
<dbReference type="RefSeq" id="WP_348827211.1">
    <property type="nucleotide sequence ID" value="NZ_CP098827.1"/>
</dbReference>
<dbReference type="PANTHER" id="PTHR43413:SF1">
    <property type="entry name" value="SIROHEME DECARBOXYLASE NIRL SUBUNIT"/>
    <property type="match status" value="1"/>
</dbReference>
<dbReference type="PANTHER" id="PTHR43413">
    <property type="entry name" value="TRANSCRIPTIONAL REGULATOR, ASNC FAMILY"/>
    <property type="match status" value="1"/>
</dbReference>
<comment type="catalytic activity">
    <reaction evidence="7">
        <text>siroheme + 2 H(+) = 12,18-didecarboxysiroheme + 2 CO2</text>
        <dbReference type="Rhea" id="RHEA:19093"/>
        <dbReference type="ChEBI" id="CHEBI:15378"/>
        <dbReference type="ChEBI" id="CHEBI:16526"/>
        <dbReference type="ChEBI" id="CHEBI:60052"/>
        <dbReference type="ChEBI" id="CHEBI:140497"/>
        <dbReference type="EC" id="4.1.1.111"/>
    </reaction>
</comment>
<dbReference type="GO" id="GO:0016829">
    <property type="term" value="F:lyase activity"/>
    <property type="evidence" value="ECO:0007669"/>
    <property type="project" value="UniProtKB-KW"/>
</dbReference>
<dbReference type="Pfam" id="PF17805">
    <property type="entry name" value="AsnC_trans_reg2"/>
    <property type="match status" value="1"/>
</dbReference>
<evidence type="ECO:0000256" key="2">
    <source>
        <dbReference type="ARBA" id="ARBA00023444"/>
    </source>
</evidence>
<reference evidence="10" key="1">
    <citation type="submission" date="2022-06" db="EMBL/GenBank/DDBJ databases">
        <title>A novel DMS-producing enzyme.</title>
        <authorList>
            <person name="Zhang Y."/>
        </authorList>
    </citation>
    <scope>NUCLEOTIDE SEQUENCE</scope>
    <source>
        <strain evidence="10">RT37</strain>
    </source>
</reference>
<sequence>MIEAVTSTAERRPAGPLQAQDRRLIRLRACLEEGLPLVPEPFKVLAEQTGLSVEEVRTWIGHWQHSGFIKRFGLVVRHRRLGLAANAMVVWNLPDDRVDEVGRRLAAEPEVTLCYQRVRRLGWPYNLFCMIHGVRRVRVEAQIRALIQRHGLEDVDHQVLFSRQAYRQRGGRYTPEEP</sequence>
<dbReference type="Gene3D" id="3.30.70.3460">
    <property type="match status" value="1"/>
</dbReference>
<dbReference type="EC" id="4.1.1.111" evidence="5"/>
<gene>
    <name evidence="10" type="ORF">NFG58_19895</name>
</gene>
<comment type="subunit">
    <text evidence="4">Probably forms a complex composed of NirD, NirL, NirG and NirH. All proteins are required for the total conversion of siroheme to didecarboxysiroheme.</text>
</comment>
<evidence type="ECO:0000256" key="3">
    <source>
        <dbReference type="ARBA" id="ARBA00023457"/>
    </source>
</evidence>
<dbReference type="InterPro" id="IPR053953">
    <property type="entry name" value="NirdL-like_HTH"/>
</dbReference>
<feature type="domain" description="Siroheme decarboxylase NirL-like HTH" evidence="9">
    <location>
        <begin position="31"/>
        <end position="69"/>
    </location>
</feature>
<evidence type="ECO:0000256" key="7">
    <source>
        <dbReference type="ARBA" id="ARBA00048470"/>
    </source>
</evidence>
<organism evidence="10">
    <name type="scientific">Halomonas sp. RT37</name>
    <dbReference type="NCBI Taxonomy" id="2950872"/>
    <lineage>
        <taxon>Bacteria</taxon>
        <taxon>Pseudomonadati</taxon>
        <taxon>Pseudomonadota</taxon>
        <taxon>Gammaproteobacteria</taxon>
        <taxon>Oceanospirillales</taxon>
        <taxon>Halomonadaceae</taxon>
        <taxon>Halomonas</taxon>
    </lineage>
</organism>
<comment type="similarity">
    <text evidence="3">Belongs to the Ahb/Nir family.</text>
</comment>
<dbReference type="AlphaFoldDB" id="A0AAU7KGV2"/>
<dbReference type="EMBL" id="CP098827">
    <property type="protein sequence ID" value="XBO70834.1"/>
    <property type="molecule type" value="Genomic_DNA"/>
</dbReference>
<proteinExistence type="inferred from homology"/>
<evidence type="ECO:0000313" key="10">
    <source>
        <dbReference type="EMBL" id="XBO70834.1"/>
    </source>
</evidence>
<name>A0AAU7KGV2_9GAMM</name>
<evidence type="ECO:0000256" key="6">
    <source>
        <dbReference type="ARBA" id="ARBA00045291"/>
    </source>
</evidence>